<keyword evidence="3" id="KW-1185">Reference proteome</keyword>
<dbReference type="AlphaFoldDB" id="A0A1G7K5A8"/>
<dbReference type="OrthoDB" id="1665274at2"/>
<dbReference type="RefSeq" id="WP_093689029.1">
    <property type="nucleotide sequence ID" value="NZ_FNBU01000007.1"/>
</dbReference>
<sequence length="177" mass="20018">MEFLTWLLVIAGIVILAVWLYIVRQGDAEFEFLVDQRTDFVLDKLSTDKAIFSCKVPFVNKGTQDGTIMDAYPRHLLPYEQYDLAEVQSRLTLEANPRTDGYWEAVIIPKTTGGAIILTVQFTAKNGDIRDALRQMVDMPIDIVYQVVARSDWYIQKTRLVMTADEIKRALAAGVAA</sequence>
<accession>A0A1G7K5A8</accession>
<evidence type="ECO:0000313" key="2">
    <source>
        <dbReference type="EMBL" id="SDF32425.1"/>
    </source>
</evidence>
<name>A0A1G7K5A8_9FIRM</name>
<protein>
    <submittedName>
        <fullName evidence="2">Uncharacterized protein</fullName>
    </submittedName>
</protein>
<evidence type="ECO:0000256" key="1">
    <source>
        <dbReference type="SAM" id="Phobius"/>
    </source>
</evidence>
<feature type="transmembrane region" description="Helical" evidence="1">
    <location>
        <begin position="6"/>
        <end position="23"/>
    </location>
</feature>
<keyword evidence="1" id="KW-0472">Membrane</keyword>
<dbReference type="EMBL" id="FNBU01000007">
    <property type="protein sequence ID" value="SDF32425.1"/>
    <property type="molecule type" value="Genomic_DNA"/>
</dbReference>
<organism evidence="2 3">
    <name type="scientific">Sporolituus thermophilus DSM 23256</name>
    <dbReference type="NCBI Taxonomy" id="1123285"/>
    <lineage>
        <taxon>Bacteria</taxon>
        <taxon>Bacillati</taxon>
        <taxon>Bacillota</taxon>
        <taxon>Negativicutes</taxon>
        <taxon>Selenomonadales</taxon>
        <taxon>Sporomusaceae</taxon>
        <taxon>Sporolituus</taxon>
    </lineage>
</organism>
<gene>
    <name evidence="2" type="ORF">SAMN05660235_01190</name>
</gene>
<reference evidence="3" key="1">
    <citation type="submission" date="2016-10" db="EMBL/GenBank/DDBJ databases">
        <authorList>
            <person name="Varghese N."/>
            <person name="Submissions S."/>
        </authorList>
    </citation>
    <scope>NUCLEOTIDE SEQUENCE [LARGE SCALE GENOMIC DNA]</scope>
    <source>
        <strain evidence="3">DSM 23256</strain>
    </source>
</reference>
<proteinExistence type="predicted"/>
<keyword evidence="1" id="KW-0812">Transmembrane</keyword>
<dbReference type="STRING" id="1123285.SAMN05660235_01190"/>
<dbReference type="Proteomes" id="UP000243333">
    <property type="component" value="Unassembled WGS sequence"/>
</dbReference>
<keyword evidence="1" id="KW-1133">Transmembrane helix</keyword>
<evidence type="ECO:0000313" key="3">
    <source>
        <dbReference type="Proteomes" id="UP000243333"/>
    </source>
</evidence>